<feature type="transmembrane region" description="Helical" evidence="1">
    <location>
        <begin position="59"/>
        <end position="77"/>
    </location>
</feature>
<dbReference type="EMBL" id="WNDQ01000058">
    <property type="protein sequence ID" value="KAF1019332.1"/>
    <property type="molecule type" value="Genomic_DNA"/>
</dbReference>
<protein>
    <submittedName>
        <fullName evidence="2">Uncharacterized protein</fullName>
    </submittedName>
</protein>
<gene>
    <name evidence="2" type="ORF">GAK30_03175</name>
</gene>
<sequence length="142" mass="14346">MVVTVRFGPWVARHVPLPGFLVTLGQASLPVFVTHLILVLLVLGTLGGDQYARSWPADGLLLAGVFGTLYLVARLVLWRDRRRAAKGLPVRAKPGVALASAKPLSAADGALPTVAAGAPSAPAPVGPVAPLAGTVPGGPPGA</sequence>
<keyword evidence="1" id="KW-0812">Transmembrane</keyword>
<organism evidence="2 3">
    <name type="scientific">Paracidovorax wautersii</name>
    <dbReference type="NCBI Taxonomy" id="1177982"/>
    <lineage>
        <taxon>Bacteria</taxon>
        <taxon>Pseudomonadati</taxon>
        <taxon>Pseudomonadota</taxon>
        <taxon>Betaproteobacteria</taxon>
        <taxon>Burkholderiales</taxon>
        <taxon>Comamonadaceae</taxon>
        <taxon>Paracidovorax</taxon>
    </lineage>
</organism>
<feature type="transmembrane region" description="Helical" evidence="1">
    <location>
        <begin position="20"/>
        <end position="47"/>
    </location>
</feature>
<accession>A0A7V8FLN6</accession>
<dbReference type="InterPro" id="IPR014550">
    <property type="entry name" value="UCP028704_OpgC"/>
</dbReference>
<comment type="caution">
    <text evidence="2">The sequence shown here is derived from an EMBL/GenBank/DDBJ whole genome shotgun (WGS) entry which is preliminary data.</text>
</comment>
<dbReference type="Pfam" id="PF10129">
    <property type="entry name" value="OpgC_C"/>
    <property type="match status" value="1"/>
</dbReference>
<evidence type="ECO:0000256" key="1">
    <source>
        <dbReference type="SAM" id="Phobius"/>
    </source>
</evidence>
<proteinExistence type="predicted"/>
<name>A0A7V8FLN6_9BURK</name>
<reference evidence="3" key="1">
    <citation type="journal article" date="2020" name="MBio">
        <title>Horizontal gene transfer to a defensive symbiont with a reduced genome amongst a multipartite beetle microbiome.</title>
        <authorList>
            <person name="Waterworth S.C."/>
            <person name="Florez L.V."/>
            <person name="Rees E.R."/>
            <person name="Hertweck C."/>
            <person name="Kaltenpoth M."/>
            <person name="Kwan J.C."/>
        </authorList>
    </citation>
    <scope>NUCLEOTIDE SEQUENCE [LARGE SCALE GENOMIC DNA]</scope>
</reference>
<evidence type="ECO:0000313" key="2">
    <source>
        <dbReference type="EMBL" id="KAF1019332.1"/>
    </source>
</evidence>
<keyword evidence="1" id="KW-1133">Transmembrane helix</keyword>
<evidence type="ECO:0000313" key="3">
    <source>
        <dbReference type="Proteomes" id="UP000461670"/>
    </source>
</evidence>
<dbReference type="Proteomes" id="UP000461670">
    <property type="component" value="Unassembled WGS sequence"/>
</dbReference>
<dbReference type="AlphaFoldDB" id="A0A7V8FLN6"/>
<keyword evidence="1" id="KW-0472">Membrane</keyword>